<reference evidence="2" key="1">
    <citation type="journal article" date="2014" name="Int. J. Syst. Evol. Microbiol.">
        <title>Complete genome sequence of Corynebacterium casei LMG S-19264T (=DSM 44701T), isolated from a smear-ripened cheese.</title>
        <authorList>
            <consortium name="US DOE Joint Genome Institute (JGI-PGF)"/>
            <person name="Walter F."/>
            <person name="Albersmeier A."/>
            <person name="Kalinowski J."/>
            <person name="Ruckert C."/>
        </authorList>
    </citation>
    <scope>NUCLEOTIDE SEQUENCE</scope>
    <source>
        <strain evidence="2">CGMCC 4.7278</strain>
    </source>
</reference>
<evidence type="ECO:0000256" key="1">
    <source>
        <dbReference type="SAM" id="SignalP"/>
    </source>
</evidence>
<accession>A0A917QA45</accession>
<name>A0A917QA45_9NOCA</name>
<keyword evidence="1" id="KW-0732">Signal</keyword>
<proteinExistence type="predicted"/>
<reference evidence="2" key="2">
    <citation type="submission" date="2020-09" db="EMBL/GenBank/DDBJ databases">
        <authorList>
            <person name="Sun Q."/>
            <person name="Zhou Y."/>
        </authorList>
    </citation>
    <scope>NUCLEOTIDE SEQUENCE</scope>
    <source>
        <strain evidence="2">CGMCC 4.7278</strain>
    </source>
</reference>
<feature type="signal peptide" evidence="1">
    <location>
        <begin position="1"/>
        <end position="34"/>
    </location>
</feature>
<evidence type="ECO:0000313" key="3">
    <source>
        <dbReference type="Proteomes" id="UP000612956"/>
    </source>
</evidence>
<keyword evidence="3" id="KW-1185">Reference proteome</keyword>
<comment type="caution">
    <text evidence="2">The sequence shown here is derived from an EMBL/GenBank/DDBJ whole genome shotgun (WGS) entry which is preliminary data.</text>
</comment>
<organism evidence="2 3">
    <name type="scientific">Nocardia camponoti</name>
    <dbReference type="NCBI Taxonomy" id="1616106"/>
    <lineage>
        <taxon>Bacteria</taxon>
        <taxon>Bacillati</taxon>
        <taxon>Actinomycetota</taxon>
        <taxon>Actinomycetes</taxon>
        <taxon>Mycobacteriales</taxon>
        <taxon>Nocardiaceae</taxon>
        <taxon>Nocardia</taxon>
    </lineage>
</organism>
<feature type="chain" id="PRO_5037410471" description="Secreted protein" evidence="1">
    <location>
        <begin position="35"/>
        <end position="108"/>
    </location>
</feature>
<evidence type="ECO:0008006" key="4">
    <source>
        <dbReference type="Google" id="ProtNLM"/>
    </source>
</evidence>
<sequence length="108" mass="11506">MRSAVGPLRKIAIGAGAAALLGASTLLVAAPAQAAGPGHCTVNPIAGTGAFSECGGSLVWHQVHVRCWAWWNWTSSYERWGQPAFGGYHSETACDLPFSMQAWYVESW</sequence>
<dbReference type="EMBL" id="BMMW01000001">
    <property type="protein sequence ID" value="GGK37568.1"/>
    <property type="molecule type" value="Genomic_DNA"/>
</dbReference>
<dbReference type="Proteomes" id="UP000612956">
    <property type="component" value="Unassembled WGS sequence"/>
</dbReference>
<dbReference type="AlphaFoldDB" id="A0A917QA45"/>
<protein>
    <recommendedName>
        <fullName evidence="4">Secreted protein</fullName>
    </recommendedName>
</protein>
<evidence type="ECO:0000313" key="2">
    <source>
        <dbReference type="EMBL" id="GGK37568.1"/>
    </source>
</evidence>
<gene>
    <name evidence="2" type="ORF">GCM10011591_06450</name>
</gene>
<dbReference type="RefSeq" id="WP_188827177.1">
    <property type="nucleotide sequence ID" value="NZ_BMMW01000001.1"/>
</dbReference>